<protein>
    <submittedName>
        <fullName evidence="6">Type II toxin-antitoxin system HipA family toxin</fullName>
    </submittedName>
</protein>
<reference evidence="7" key="1">
    <citation type="submission" date="2019-09" db="EMBL/GenBank/DDBJ databases">
        <title>Distinct polysaccharide growth profiles of human intestinal Prevotella copri isolates.</title>
        <authorList>
            <person name="Fehlner-Peach H."/>
            <person name="Magnabosco C."/>
            <person name="Raghavan V."/>
            <person name="Scher J.U."/>
            <person name="Tett A."/>
            <person name="Cox L.M."/>
            <person name="Gottsegen C."/>
            <person name="Watters A."/>
            <person name="Wiltshire- Gordon J.D."/>
            <person name="Segata N."/>
            <person name="Bonneau R."/>
            <person name="Littman D.R."/>
        </authorList>
    </citation>
    <scope>NUCLEOTIDE SEQUENCE [LARGE SCALE GENOMIC DNA]</scope>
    <source>
        <strain evidence="7">iAQ1179</strain>
    </source>
</reference>
<dbReference type="PANTHER" id="PTHR37419">
    <property type="entry name" value="SERINE/THREONINE-PROTEIN KINASE TOXIN HIPA"/>
    <property type="match status" value="1"/>
</dbReference>
<dbReference type="Pfam" id="PF07804">
    <property type="entry name" value="HipA_C"/>
    <property type="match status" value="1"/>
</dbReference>
<comment type="similarity">
    <text evidence="1">Belongs to the HipA Ser/Thr kinase family.</text>
</comment>
<dbReference type="InterPro" id="IPR012893">
    <property type="entry name" value="HipA-like_C"/>
</dbReference>
<comment type="caution">
    <text evidence="6">The sequence shown here is derived from an EMBL/GenBank/DDBJ whole genome shotgun (WGS) entry which is preliminary data.</text>
</comment>
<dbReference type="Pfam" id="PF13657">
    <property type="entry name" value="Couple_hipA"/>
    <property type="match status" value="1"/>
</dbReference>
<dbReference type="GO" id="GO:0005829">
    <property type="term" value="C:cytosol"/>
    <property type="evidence" value="ECO:0007669"/>
    <property type="project" value="TreeGrafter"/>
</dbReference>
<name>A0AA90UI26_9BACT</name>
<evidence type="ECO:0000259" key="5">
    <source>
        <dbReference type="Pfam" id="PF13657"/>
    </source>
</evidence>
<dbReference type="EMBL" id="VZCW01000384">
    <property type="protein sequence ID" value="MQN14130.1"/>
    <property type="molecule type" value="Genomic_DNA"/>
</dbReference>
<evidence type="ECO:0000313" key="7">
    <source>
        <dbReference type="Proteomes" id="UP000442105"/>
    </source>
</evidence>
<dbReference type="InterPro" id="IPR052028">
    <property type="entry name" value="HipA_Ser/Thr_kinase"/>
</dbReference>
<evidence type="ECO:0000256" key="2">
    <source>
        <dbReference type="ARBA" id="ARBA00022679"/>
    </source>
</evidence>
<feature type="domain" description="HipA-like C-terminal" evidence="4">
    <location>
        <begin position="159"/>
        <end position="364"/>
    </location>
</feature>
<dbReference type="Gene3D" id="1.10.1070.20">
    <property type="match status" value="1"/>
</dbReference>
<organism evidence="6 7">
    <name type="scientific">Segatella copri</name>
    <dbReference type="NCBI Taxonomy" id="165179"/>
    <lineage>
        <taxon>Bacteria</taxon>
        <taxon>Pseudomonadati</taxon>
        <taxon>Bacteroidota</taxon>
        <taxon>Bacteroidia</taxon>
        <taxon>Bacteroidales</taxon>
        <taxon>Prevotellaceae</taxon>
        <taxon>Segatella</taxon>
    </lineage>
</organism>
<sequence length="382" mass="43167">MKHIESLAVKYHQEKVGTLSLSADGKVCTFEYDNQWLASGFSISPLELPLKPGLFIAKATPFNGNFGIFEDSLPDGYGRYLLHKALLKEGINDFELSALDRLSIVGNGGMGALTYEPITSIQPGHEIEDFDLLQAKALEVLKEQQDSDAGLLLYNSGNSGGCRPKAIFTNEDGHWLVKFRHTYDPQDMGKQEYHYNEIAKQCGIQVPDFKLVNNKYFACRRFDISPTGERIHVATAGALLNVSLSNPILDYLNLLALTGYLTQSQEDVEEMFRRMVFNYIMDNKDDHCKNFSFLVQKESDGKWHWHLAPAYDLTHCTEGYNGEHATSVNGTGHPTVEDMIAVGVKNKMKEKRCREIYEEISLQVKSGENILDFCKRFLKQQM</sequence>
<dbReference type="Proteomes" id="UP000442105">
    <property type="component" value="Unassembled WGS sequence"/>
</dbReference>
<proteinExistence type="inferred from homology"/>
<dbReference type="InterPro" id="IPR017508">
    <property type="entry name" value="HipA_N1"/>
</dbReference>
<evidence type="ECO:0000259" key="4">
    <source>
        <dbReference type="Pfam" id="PF07804"/>
    </source>
</evidence>
<dbReference type="RefSeq" id="WP_153129489.1">
    <property type="nucleotide sequence ID" value="NZ_VZCW01000384.1"/>
</dbReference>
<gene>
    <name evidence="6" type="ORF">F7D95_15325</name>
</gene>
<keyword evidence="3" id="KW-0418">Kinase</keyword>
<evidence type="ECO:0000313" key="6">
    <source>
        <dbReference type="EMBL" id="MQN14130.1"/>
    </source>
</evidence>
<dbReference type="GO" id="GO:0004674">
    <property type="term" value="F:protein serine/threonine kinase activity"/>
    <property type="evidence" value="ECO:0007669"/>
    <property type="project" value="TreeGrafter"/>
</dbReference>
<feature type="domain" description="HipA N-terminal subdomain 1" evidence="5">
    <location>
        <begin position="7"/>
        <end position="115"/>
    </location>
</feature>
<evidence type="ECO:0000256" key="1">
    <source>
        <dbReference type="ARBA" id="ARBA00010164"/>
    </source>
</evidence>
<evidence type="ECO:0000256" key="3">
    <source>
        <dbReference type="ARBA" id="ARBA00022777"/>
    </source>
</evidence>
<accession>A0AA90UI26</accession>
<keyword evidence="2" id="KW-0808">Transferase</keyword>
<dbReference type="AlphaFoldDB" id="A0AA90UI26"/>